<reference evidence="2" key="1">
    <citation type="submission" date="2022-11" db="UniProtKB">
        <authorList>
            <consortium name="WormBaseParasite"/>
        </authorList>
    </citation>
    <scope>IDENTIFICATION</scope>
</reference>
<proteinExistence type="predicted"/>
<sequence>MSDRIDKISAVEAGQQFGDVTKSRAHSQILKCKNKTLEDFCVITQSPTRPQNNLKLKVTSKNSHLWAEQSAFGTNTPTLINHLYCLVCVLLNVLFMANSKSFFCISTGGKSSLCNNSSAKGLFSASCCNIHCNNLTRFFVDGHCRPKSSGIRISGSRSSDKIFTLSIPVPNGR</sequence>
<evidence type="ECO:0000313" key="1">
    <source>
        <dbReference type="Proteomes" id="UP000887565"/>
    </source>
</evidence>
<protein>
    <submittedName>
        <fullName evidence="2">Uncharacterized protein</fullName>
    </submittedName>
</protein>
<dbReference type="Proteomes" id="UP000887565">
    <property type="component" value="Unplaced"/>
</dbReference>
<name>A0A915KI06_ROMCU</name>
<keyword evidence="1" id="KW-1185">Reference proteome</keyword>
<dbReference type="AlphaFoldDB" id="A0A915KI06"/>
<evidence type="ECO:0000313" key="2">
    <source>
        <dbReference type="WBParaSite" id="nRc.2.0.1.t38459-RA"/>
    </source>
</evidence>
<dbReference type="WBParaSite" id="nRc.2.0.1.t38459-RA">
    <property type="protein sequence ID" value="nRc.2.0.1.t38459-RA"/>
    <property type="gene ID" value="nRc.2.0.1.g38459"/>
</dbReference>
<accession>A0A915KI06</accession>
<organism evidence="1 2">
    <name type="scientific">Romanomermis culicivorax</name>
    <name type="common">Nematode worm</name>
    <dbReference type="NCBI Taxonomy" id="13658"/>
    <lineage>
        <taxon>Eukaryota</taxon>
        <taxon>Metazoa</taxon>
        <taxon>Ecdysozoa</taxon>
        <taxon>Nematoda</taxon>
        <taxon>Enoplea</taxon>
        <taxon>Dorylaimia</taxon>
        <taxon>Mermithida</taxon>
        <taxon>Mermithoidea</taxon>
        <taxon>Mermithidae</taxon>
        <taxon>Romanomermis</taxon>
    </lineage>
</organism>